<keyword evidence="4 12" id="KW-0812">Transmembrane</keyword>
<dbReference type="SUPFAM" id="SSF90123">
    <property type="entry name" value="ABC transporter transmembrane region"/>
    <property type="match status" value="2"/>
</dbReference>
<comment type="caution">
    <text evidence="15">The sequence shown here is derived from an EMBL/GenBank/DDBJ whole genome shotgun (WGS) entry which is preliminary data.</text>
</comment>
<dbReference type="InterPro" id="IPR003593">
    <property type="entry name" value="AAA+_ATPase"/>
</dbReference>
<dbReference type="Pfam" id="PF00664">
    <property type="entry name" value="ABC_membrane"/>
    <property type="match status" value="2"/>
</dbReference>
<evidence type="ECO:0000259" key="13">
    <source>
        <dbReference type="PROSITE" id="PS50893"/>
    </source>
</evidence>
<dbReference type="GO" id="GO:0005524">
    <property type="term" value="F:ATP binding"/>
    <property type="evidence" value="ECO:0007669"/>
    <property type="project" value="UniProtKB-KW"/>
</dbReference>
<dbReference type="GO" id="GO:0005886">
    <property type="term" value="C:plasma membrane"/>
    <property type="evidence" value="ECO:0007669"/>
    <property type="project" value="UniProtKB-SubCell"/>
</dbReference>
<keyword evidence="8 12" id="KW-1133">Transmembrane helix</keyword>
<dbReference type="InterPro" id="IPR027417">
    <property type="entry name" value="P-loop_NTPase"/>
</dbReference>
<feature type="transmembrane region" description="Helical" evidence="12">
    <location>
        <begin position="981"/>
        <end position="1003"/>
    </location>
</feature>
<comment type="subcellular location">
    <subcellularLocation>
        <location evidence="1">Cell membrane</location>
        <topology evidence="1">Multi-pass membrane protein</topology>
    </subcellularLocation>
</comment>
<evidence type="ECO:0000256" key="2">
    <source>
        <dbReference type="ARBA" id="ARBA00007577"/>
    </source>
</evidence>
<keyword evidence="3" id="KW-0813">Transport</keyword>
<dbReference type="PROSITE" id="PS50929">
    <property type="entry name" value="ABC_TM1F"/>
    <property type="match status" value="2"/>
</dbReference>
<feature type="transmembrane region" description="Helical" evidence="12">
    <location>
        <begin position="87"/>
        <end position="105"/>
    </location>
</feature>
<feature type="transmembrane region" description="Helical" evidence="12">
    <location>
        <begin position="318"/>
        <end position="338"/>
    </location>
</feature>
<comment type="similarity">
    <text evidence="2">Belongs to the ABC transporter superfamily. ABCB family. Multidrug resistance exporter (TC 3.A.1.201) subfamily.</text>
</comment>
<dbReference type="Proteomes" id="UP001140206">
    <property type="component" value="Chromosome 2"/>
</dbReference>
<evidence type="ECO:0000256" key="4">
    <source>
        <dbReference type="ARBA" id="ARBA00022692"/>
    </source>
</evidence>
<dbReference type="EMBL" id="JAMFTS010000002">
    <property type="protein sequence ID" value="KAJ4788551.1"/>
    <property type="molecule type" value="Genomic_DNA"/>
</dbReference>
<feature type="transmembrane region" description="Helical" evidence="12">
    <location>
        <begin position="899"/>
        <end position="916"/>
    </location>
</feature>
<dbReference type="PROSITE" id="PS50893">
    <property type="entry name" value="ABC_TRANSPORTER_2"/>
    <property type="match status" value="2"/>
</dbReference>
<evidence type="ECO:0000313" key="16">
    <source>
        <dbReference type="Proteomes" id="UP001140206"/>
    </source>
</evidence>
<feature type="transmembrane region" description="Helical" evidence="12">
    <location>
        <begin position="221"/>
        <end position="244"/>
    </location>
</feature>
<evidence type="ECO:0000256" key="5">
    <source>
        <dbReference type="ARBA" id="ARBA00022737"/>
    </source>
</evidence>
<dbReference type="FunFam" id="1.20.1560.10:FF:000025">
    <property type="entry name" value="ABC transporter B family member 9"/>
    <property type="match status" value="1"/>
</dbReference>
<keyword evidence="10" id="KW-0325">Glycoprotein</keyword>
<evidence type="ECO:0000256" key="6">
    <source>
        <dbReference type="ARBA" id="ARBA00022741"/>
    </source>
</evidence>
<organism evidence="15 16">
    <name type="scientific">Rhynchospora pubera</name>
    <dbReference type="NCBI Taxonomy" id="906938"/>
    <lineage>
        <taxon>Eukaryota</taxon>
        <taxon>Viridiplantae</taxon>
        <taxon>Streptophyta</taxon>
        <taxon>Embryophyta</taxon>
        <taxon>Tracheophyta</taxon>
        <taxon>Spermatophyta</taxon>
        <taxon>Magnoliopsida</taxon>
        <taxon>Liliopsida</taxon>
        <taxon>Poales</taxon>
        <taxon>Cyperaceae</taxon>
        <taxon>Cyperoideae</taxon>
        <taxon>Rhynchosporeae</taxon>
        <taxon>Rhynchospora</taxon>
    </lineage>
</organism>
<feature type="transmembrane region" description="Helical" evidence="12">
    <location>
        <begin position="875"/>
        <end position="893"/>
    </location>
</feature>
<gene>
    <name evidence="15" type="ORF">LUZ62_039797</name>
</gene>
<dbReference type="CDD" id="cd03249">
    <property type="entry name" value="ABC_MTABC3_MDL1_MDL2"/>
    <property type="match status" value="2"/>
</dbReference>
<feature type="domain" description="ABC transmembrane type-1" evidence="14">
    <location>
        <begin position="756"/>
        <end position="1042"/>
    </location>
</feature>
<dbReference type="GO" id="GO:0140359">
    <property type="term" value="F:ABC-type transporter activity"/>
    <property type="evidence" value="ECO:0007669"/>
    <property type="project" value="InterPro"/>
</dbReference>
<keyword evidence="16" id="KW-1185">Reference proteome</keyword>
<dbReference type="InterPro" id="IPR017871">
    <property type="entry name" value="ABC_transporter-like_CS"/>
</dbReference>
<keyword evidence="9 12" id="KW-0472">Membrane</keyword>
<keyword evidence="6" id="KW-0547">Nucleotide-binding</keyword>
<dbReference type="GO" id="GO:0016887">
    <property type="term" value="F:ATP hydrolysis activity"/>
    <property type="evidence" value="ECO:0007669"/>
    <property type="project" value="InterPro"/>
</dbReference>
<sequence length="1320" mass="144024">MIIYTNPSLTSFEKSSTVCNTQIKFQRKLRGRTMKIEEEKEGNGASEDTGTSSEENINVNEDKRKKAEELEQKKVPLYKLFTFADRFDVAMMVLGAVAAMANGMAQPMMTFIFGDVINAFGAGTDQNVVHRVNKVIVNFVYLGIASGVASLLSVACWTITGERQAARIREIYLKSILRQDIGFFDKEMTTGQVVDRMSGDTLLVQEAIGEKVGKFLQLATSFFGGFVVAFIRGWLLALVILSFIPPNVLASSVLSRVLSKLSTRTQAKYGEAGNVAEQTIGSIRTVASFNGESQAIRIYNQLIHKAYRCYVQQGTTTGLGLGSVFMIYFCSYGLAVWYGSKLIVNKDYDGGTIVNIIMAVMIGSMSLGEATPCIKAFAEGQAAAYRMFEAINRKPDIDALDTTGIVLEDMKGYVELNDVYFSYPARPDQMIFNGFSLNIPSSTIMAIVGESGSGKSTVINLIERFYDPQSGQVLIDGVDLKTIKLGWIRSKIGLVSQEPLLFATTIKENITCGKEDATVEEINSAITLANAAKFVDKLPNGIDTMVGERGLQLSGGQRQRIAIARAIIKNPKILLLDEATSALDLESERVVQEALNKIMMERTTIIVAHRLSTVRNADTIAVIQQGKLVEQGSHAELIENTDGPYSQLIHLKAMHEDKYVPPPPEGDIDLPLQEASSTNSAHISRSQINSQSPIIFSLGNSSRHSYDTFAMTHAQDFPDTVAKETEGTDQDLNAAKKNVPIRRLFALNKPEALVLLFGSIAATVHGVIFPLFSILMSNSIKVFYEPPPQLLKDSRFWASMYVVLACIAFFVTPAEYFLFGVAGGKLIERIRSLTFKTVVHQEISWFDEPQNSSGSICARLSTDAVNVKGLVGDNLALNVQTLASVISGFLVAITANWKLTLIVLVIVPLVVLQGYFQVKFLKGFSANAKTMYEEASRVANDAVSGIRTVASFCMEQKVIETYNKKCDVPIKQGIRSGLVGGLGYGLSFMLFYFSYALCFYVGAKLVHNGEATFSEVFRVYYSLVVSTTAVVRTSAIGSGTTKAKDSATSIFEILDRKSKIDSSSDEGTILTNVRGEIELQNIVFTYPARPNAPVFRDLSLLIPSGKTVALVGESGSGKSTVIALLERFYEPDSGKVLFDGVELQSLQVCWLRQQVGLVAQEPVLFNDTISANFAYGKQGHVTEEEILAVAKVANAHEFISGLPDGYNTVVGERGIQLSGGQKQRVAIARAILKNPKVLLLDEATSALDAESEHVVQEALNRVMVDRTTVVVAHRLSTIKGADIIAVVKNGTVVEKGRHEELICHRNGAYTALVALSMSAA</sequence>
<evidence type="ECO:0000256" key="7">
    <source>
        <dbReference type="ARBA" id="ARBA00022840"/>
    </source>
</evidence>
<evidence type="ECO:0000256" key="11">
    <source>
        <dbReference type="SAM" id="MobiDB-lite"/>
    </source>
</evidence>
<dbReference type="FunFam" id="3.40.50.300:FF:000066">
    <property type="entry name" value="ABC transporter B family member 1"/>
    <property type="match status" value="2"/>
</dbReference>
<dbReference type="FunFam" id="1.20.1560.10:FF:000360">
    <property type="entry name" value="Os01g0533900 protein"/>
    <property type="match status" value="1"/>
</dbReference>
<dbReference type="CDD" id="cd18578">
    <property type="entry name" value="ABC_6TM_Pgp_ABCB1_D2_like"/>
    <property type="match status" value="1"/>
</dbReference>
<keyword evidence="5" id="KW-0677">Repeat</keyword>
<dbReference type="PANTHER" id="PTHR24222:SF57">
    <property type="entry name" value="ABC TRANSMEMBRANE TYPE-1 DOMAIN-CONTAINING PROTEIN"/>
    <property type="match status" value="1"/>
</dbReference>
<evidence type="ECO:0000256" key="8">
    <source>
        <dbReference type="ARBA" id="ARBA00022989"/>
    </source>
</evidence>
<feature type="compositionally biased region" description="Polar residues" evidence="11">
    <location>
        <begin position="46"/>
        <end position="59"/>
    </location>
</feature>
<feature type="transmembrane region" description="Helical" evidence="12">
    <location>
        <begin position="752"/>
        <end position="776"/>
    </location>
</feature>
<dbReference type="CDD" id="cd18577">
    <property type="entry name" value="ABC_6TM_Pgp_ABCB1_D1_like"/>
    <property type="match status" value="1"/>
</dbReference>
<accession>A0AAV8FBT7</accession>
<dbReference type="Gene3D" id="3.40.50.300">
    <property type="entry name" value="P-loop containing nucleotide triphosphate hydrolases"/>
    <property type="match status" value="2"/>
</dbReference>
<feature type="domain" description="ABC transmembrane type-1" evidence="14">
    <location>
        <begin position="93"/>
        <end position="379"/>
    </location>
</feature>
<dbReference type="InterPro" id="IPR003439">
    <property type="entry name" value="ABC_transporter-like_ATP-bd"/>
</dbReference>
<proteinExistence type="inferred from homology"/>
<dbReference type="SMART" id="SM00382">
    <property type="entry name" value="AAA"/>
    <property type="match status" value="2"/>
</dbReference>
<evidence type="ECO:0000259" key="14">
    <source>
        <dbReference type="PROSITE" id="PS50929"/>
    </source>
</evidence>
<evidence type="ECO:0000256" key="12">
    <source>
        <dbReference type="SAM" id="Phobius"/>
    </source>
</evidence>
<dbReference type="InterPro" id="IPR039421">
    <property type="entry name" value="Type_1_exporter"/>
</dbReference>
<dbReference type="PANTHER" id="PTHR24222">
    <property type="entry name" value="ABC TRANSPORTER B FAMILY"/>
    <property type="match status" value="1"/>
</dbReference>
<dbReference type="SUPFAM" id="SSF52540">
    <property type="entry name" value="P-loop containing nucleoside triphosphate hydrolases"/>
    <property type="match status" value="2"/>
</dbReference>
<protein>
    <submittedName>
        <fullName evidence="15">ABC transporter B family member 11</fullName>
    </submittedName>
</protein>
<dbReference type="FunFam" id="1.20.1560.10:FF:000044">
    <property type="entry name" value="ABC transporter B family member 9"/>
    <property type="match status" value="1"/>
</dbReference>
<dbReference type="Pfam" id="PF00005">
    <property type="entry name" value="ABC_tran"/>
    <property type="match status" value="2"/>
</dbReference>
<dbReference type="Gene3D" id="1.20.1560.10">
    <property type="entry name" value="ABC transporter type 1, transmembrane domain"/>
    <property type="match status" value="1"/>
</dbReference>
<evidence type="ECO:0000256" key="1">
    <source>
        <dbReference type="ARBA" id="ARBA00004651"/>
    </source>
</evidence>
<dbReference type="PROSITE" id="PS00211">
    <property type="entry name" value="ABC_TRANSPORTER_1"/>
    <property type="match status" value="2"/>
</dbReference>
<feature type="transmembrane region" description="Helical" evidence="12">
    <location>
        <begin position="139"/>
        <end position="159"/>
    </location>
</feature>
<evidence type="ECO:0000313" key="15">
    <source>
        <dbReference type="EMBL" id="KAJ4788551.1"/>
    </source>
</evidence>
<feature type="domain" description="ABC transporter" evidence="13">
    <location>
        <begin position="414"/>
        <end position="650"/>
    </location>
</feature>
<reference evidence="15" key="1">
    <citation type="submission" date="2022-08" db="EMBL/GenBank/DDBJ databases">
        <authorList>
            <person name="Marques A."/>
        </authorList>
    </citation>
    <scope>NUCLEOTIDE SEQUENCE</scope>
    <source>
        <strain evidence="15">RhyPub2mFocal</strain>
        <tissue evidence="15">Leaves</tissue>
    </source>
</reference>
<evidence type="ECO:0000256" key="9">
    <source>
        <dbReference type="ARBA" id="ARBA00023136"/>
    </source>
</evidence>
<feature type="domain" description="ABC transporter" evidence="13">
    <location>
        <begin position="1077"/>
        <end position="1314"/>
    </location>
</feature>
<evidence type="ECO:0000256" key="3">
    <source>
        <dbReference type="ARBA" id="ARBA00022448"/>
    </source>
</evidence>
<dbReference type="InterPro" id="IPR036640">
    <property type="entry name" value="ABC1_TM_sf"/>
</dbReference>
<feature type="transmembrane region" description="Helical" evidence="12">
    <location>
        <begin position="796"/>
        <end position="819"/>
    </location>
</feature>
<evidence type="ECO:0000256" key="10">
    <source>
        <dbReference type="ARBA" id="ARBA00023180"/>
    </source>
</evidence>
<dbReference type="InterPro" id="IPR011527">
    <property type="entry name" value="ABC1_TM_dom"/>
</dbReference>
<name>A0AAV8FBT7_9POAL</name>
<keyword evidence="7" id="KW-0067">ATP-binding</keyword>
<feature type="region of interest" description="Disordered" evidence="11">
    <location>
        <begin position="34"/>
        <end position="65"/>
    </location>
</feature>